<dbReference type="OrthoDB" id="9856122at2"/>
<dbReference type="HOGENOM" id="CLU_2586148_0_0_5"/>
<evidence type="ECO:0000313" key="3">
    <source>
        <dbReference type="Proteomes" id="UP000002531"/>
    </source>
</evidence>
<sequence length="85" mass="9361">MDVCFSRSVGEHNHFAVNDLILGNKLRSSFRIDLDLRVRESFLDRADSRVLVGDGDKDEFPARRSAGASTGPHGADFPTFDHGSV</sequence>
<dbReference type="EMBL" id="CP000115">
    <property type="protein sequence ID" value="ABA04023.1"/>
    <property type="molecule type" value="Genomic_DNA"/>
</dbReference>
<name>Q3SUL8_NITWN</name>
<organism evidence="2 3">
    <name type="scientific">Nitrobacter winogradskyi (strain ATCC 25391 / DSM 10237 / CIP 104748 / NCIMB 11846 / Nb-255)</name>
    <dbReference type="NCBI Taxonomy" id="323098"/>
    <lineage>
        <taxon>Bacteria</taxon>
        <taxon>Pseudomonadati</taxon>
        <taxon>Pseudomonadota</taxon>
        <taxon>Alphaproteobacteria</taxon>
        <taxon>Hyphomicrobiales</taxon>
        <taxon>Nitrobacteraceae</taxon>
        <taxon>Nitrobacter</taxon>
    </lineage>
</organism>
<evidence type="ECO:0000313" key="2">
    <source>
        <dbReference type="EMBL" id="ABA04023.1"/>
    </source>
</evidence>
<proteinExistence type="predicted"/>
<dbReference type="Proteomes" id="UP000002531">
    <property type="component" value="Chromosome"/>
</dbReference>
<reference evidence="2 3" key="1">
    <citation type="journal article" date="2006" name="Appl. Environ. Microbiol.">
        <title>Genome sequence of the chemolithoautotrophic nitrite-oxidizing bacterium Nitrobacter winogradskyi Nb-255.</title>
        <authorList>
            <person name="Starkenburg S.R."/>
            <person name="Chain P.S."/>
            <person name="Sayavedra-Soto L.A."/>
            <person name="Hauser L."/>
            <person name="Land M.L."/>
            <person name="Larimer F.W."/>
            <person name="Malfatti S.A."/>
            <person name="Klotz M.G."/>
            <person name="Bottomley P.J."/>
            <person name="Arp D.J."/>
            <person name="Hickey W.J."/>
        </authorList>
    </citation>
    <scope>NUCLEOTIDE SEQUENCE [LARGE SCALE GENOMIC DNA]</scope>
    <source>
        <strain evidence="3">ATCC 25391 / DSM 10237 / CIP 104748 / NCIMB 11846 / Nb-255</strain>
    </source>
</reference>
<dbReference type="AlphaFoldDB" id="Q3SUL8"/>
<evidence type="ECO:0000256" key="1">
    <source>
        <dbReference type="SAM" id="MobiDB-lite"/>
    </source>
</evidence>
<protein>
    <submittedName>
        <fullName evidence="2">Uncharacterized protein</fullName>
    </submittedName>
</protein>
<accession>Q3SUL8</accession>
<dbReference type="KEGG" id="nwi:Nwi_0758"/>
<gene>
    <name evidence="2" type="ordered locus">Nwi_0758</name>
</gene>
<feature type="region of interest" description="Disordered" evidence="1">
    <location>
        <begin position="54"/>
        <end position="85"/>
    </location>
</feature>
<keyword evidence="3" id="KW-1185">Reference proteome</keyword>